<evidence type="ECO:0000256" key="3">
    <source>
        <dbReference type="ARBA" id="ARBA00004922"/>
    </source>
</evidence>
<feature type="transmembrane region" description="Helical" evidence="18">
    <location>
        <begin position="31"/>
        <end position="49"/>
    </location>
</feature>
<keyword evidence="13" id="KW-0325">Glycoprotein</keyword>
<dbReference type="GO" id="GO:0050650">
    <property type="term" value="P:chondroitin sulfate proteoglycan biosynthetic process"/>
    <property type="evidence" value="ECO:0007669"/>
    <property type="project" value="TreeGrafter"/>
</dbReference>
<evidence type="ECO:0000256" key="18">
    <source>
        <dbReference type="RuleBase" id="RU363127"/>
    </source>
</evidence>
<evidence type="ECO:0000256" key="16">
    <source>
        <dbReference type="PIRSR" id="PIRSR605027-1"/>
    </source>
</evidence>
<keyword evidence="7 18" id="KW-0812">Transmembrane</keyword>
<evidence type="ECO:0000256" key="7">
    <source>
        <dbReference type="ARBA" id="ARBA00022692"/>
    </source>
</evidence>
<evidence type="ECO:0000256" key="19">
    <source>
        <dbReference type="SAM" id="MobiDB-lite"/>
    </source>
</evidence>
<keyword evidence="6 18" id="KW-0808">Transferase</keyword>
<dbReference type="InParanoid" id="B4N5C9"/>
<keyword evidence="11 18" id="KW-0333">Golgi apparatus</keyword>
<feature type="binding site" evidence="17">
    <location>
        <position position="343"/>
    </location>
    <ligand>
        <name>Mn(2+)</name>
        <dbReference type="ChEBI" id="CHEBI:29035"/>
    </ligand>
</feature>
<dbReference type="OMA" id="TWHTQAR"/>
<dbReference type="FunCoup" id="B4N5C9">
    <property type="interactions" value="164"/>
</dbReference>
<dbReference type="CDD" id="cd00218">
    <property type="entry name" value="GlcAT-I"/>
    <property type="match status" value="1"/>
</dbReference>
<dbReference type="GO" id="GO:0000139">
    <property type="term" value="C:Golgi membrane"/>
    <property type="evidence" value="ECO:0007669"/>
    <property type="project" value="UniProtKB-SubCell"/>
</dbReference>
<dbReference type="InterPro" id="IPR029044">
    <property type="entry name" value="Nucleotide-diphossugar_trans"/>
</dbReference>
<dbReference type="InterPro" id="IPR005027">
    <property type="entry name" value="Glyco_trans_43"/>
</dbReference>
<evidence type="ECO:0000256" key="11">
    <source>
        <dbReference type="ARBA" id="ARBA00023034"/>
    </source>
</evidence>
<evidence type="ECO:0000313" key="20">
    <source>
        <dbReference type="EMBL" id="EDW79568.1"/>
    </source>
</evidence>
<dbReference type="GO" id="GO:0015018">
    <property type="term" value="F:galactosylgalactosylxylosylprotein 3-beta-glucuronosyltransferase activity"/>
    <property type="evidence" value="ECO:0007669"/>
    <property type="project" value="UniProtKB-UniRule"/>
</dbReference>
<gene>
    <name evidence="20" type="primary">Dwil\GK20549</name>
    <name evidence="20" type="ORF">Dwil_GK20549</name>
</gene>
<keyword evidence="14 17" id="KW-0464">Manganese</keyword>
<dbReference type="EMBL" id="CH964101">
    <property type="protein sequence ID" value="EDW79568.1"/>
    <property type="molecule type" value="Genomic_DNA"/>
</dbReference>
<feature type="region of interest" description="Disordered" evidence="19">
    <location>
        <begin position="198"/>
        <end position="227"/>
    </location>
</feature>
<comment type="pathway">
    <text evidence="3 18">Protein modification; protein glycosylation.</text>
</comment>
<dbReference type="PANTHER" id="PTHR10896:SF50">
    <property type="entry name" value="GALACTOSYLGALACTOSYLXYLOSYLPROTEIN 3-BETA-GLUCURONOSYLTRANSFERASE P"/>
    <property type="match status" value="1"/>
</dbReference>
<keyword evidence="12 18" id="KW-0472">Membrane</keyword>
<evidence type="ECO:0000256" key="12">
    <source>
        <dbReference type="ARBA" id="ARBA00023136"/>
    </source>
</evidence>
<evidence type="ECO:0000256" key="1">
    <source>
        <dbReference type="ARBA" id="ARBA00001936"/>
    </source>
</evidence>
<evidence type="ECO:0000256" key="2">
    <source>
        <dbReference type="ARBA" id="ARBA00004323"/>
    </source>
</evidence>
<keyword evidence="10 18" id="KW-1133">Transmembrane helix</keyword>
<evidence type="ECO:0000256" key="14">
    <source>
        <dbReference type="ARBA" id="ARBA00023211"/>
    </source>
</evidence>
<reference evidence="20 21" key="1">
    <citation type="journal article" date="2007" name="Nature">
        <title>Evolution of genes and genomes on the Drosophila phylogeny.</title>
        <authorList>
            <consortium name="Drosophila 12 Genomes Consortium"/>
            <person name="Clark A.G."/>
            <person name="Eisen M.B."/>
            <person name="Smith D.R."/>
            <person name="Bergman C.M."/>
            <person name="Oliver B."/>
            <person name="Markow T.A."/>
            <person name="Kaufman T.C."/>
            <person name="Kellis M."/>
            <person name="Gelbart W."/>
            <person name="Iyer V.N."/>
            <person name="Pollard D.A."/>
            <person name="Sackton T.B."/>
            <person name="Larracuente A.M."/>
            <person name="Singh N.D."/>
            <person name="Abad J.P."/>
            <person name="Abt D.N."/>
            <person name="Adryan B."/>
            <person name="Aguade M."/>
            <person name="Akashi H."/>
            <person name="Anderson W.W."/>
            <person name="Aquadro C.F."/>
            <person name="Ardell D.H."/>
            <person name="Arguello R."/>
            <person name="Artieri C.G."/>
            <person name="Barbash D.A."/>
            <person name="Barker D."/>
            <person name="Barsanti P."/>
            <person name="Batterham P."/>
            <person name="Batzoglou S."/>
            <person name="Begun D."/>
            <person name="Bhutkar A."/>
            <person name="Blanco E."/>
            <person name="Bosak S.A."/>
            <person name="Bradley R.K."/>
            <person name="Brand A.D."/>
            <person name="Brent M.R."/>
            <person name="Brooks A.N."/>
            <person name="Brown R.H."/>
            <person name="Butlin R.K."/>
            <person name="Caggese C."/>
            <person name="Calvi B.R."/>
            <person name="Bernardo de Carvalho A."/>
            <person name="Caspi A."/>
            <person name="Castrezana S."/>
            <person name="Celniker S.E."/>
            <person name="Chang J.L."/>
            <person name="Chapple C."/>
            <person name="Chatterji S."/>
            <person name="Chinwalla A."/>
            <person name="Civetta A."/>
            <person name="Clifton S.W."/>
            <person name="Comeron J.M."/>
            <person name="Costello J.C."/>
            <person name="Coyne J.A."/>
            <person name="Daub J."/>
            <person name="David R.G."/>
            <person name="Delcher A.L."/>
            <person name="Delehaunty K."/>
            <person name="Do C.B."/>
            <person name="Ebling H."/>
            <person name="Edwards K."/>
            <person name="Eickbush T."/>
            <person name="Evans J.D."/>
            <person name="Filipski A."/>
            <person name="Findeiss S."/>
            <person name="Freyhult E."/>
            <person name="Fulton L."/>
            <person name="Fulton R."/>
            <person name="Garcia A.C."/>
            <person name="Gardiner A."/>
            <person name="Garfield D.A."/>
            <person name="Garvin B.E."/>
            <person name="Gibson G."/>
            <person name="Gilbert D."/>
            <person name="Gnerre S."/>
            <person name="Godfrey J."/>
            <person name="Good R."/>
            <person name="Gotea V."/>
            <person name="Gravely B."/>
            <person name="Greenberg A.J."/>
            <person name="Griffiths-Jones S."/>
            <person name="Gross S."/>
            <person name="Guigo R."/>
            <person name="Gustafson E.A."/>
            <person name="Haerty W."/>
            <person name="Hahn M.W."/>
            <person name="Halligan D.L."/>
            <person name="Halpern A.L."/>
            <person name="Halter G.M."/>
            <person name="Han M.V."/>
            <person name="Heger A."/>
            <person name="Hillier L."/>
            <person name="Hinrichs A.S."/>
            <person name="Holmes I."/>
            <person name="Hoskins R.A."/>
            <person name="Hubisz M.J."/>
            <person name="Hultmark D."/>
            <person name="Huntley M.A."/>
            <person name="Jaffe D.B."/>
            <person name="Jagadeeshan S."/>
            <person name="Jeck W.R."/>
            <person name="Johnson J."/>
            <person name="Jones C.D."/>
            <person name="Jordan W.C."/>
            <person name="Karpen G.H."/>
            <person name="Kataoka E."/>
            <person name="Keightley P.D."/>
            <person name="Kheradpour P."/>
            <person name="Kirkness E.F."/>
            <person name="Koerich L.B."/>
            <person name="Kristiansen K."/>
            <person name="Kudrna D."/>
            <person name="Kulathinal R.J."/>
            <person name="Kumar S."/>
            <person name="Kwok R."/>
            <person name="Lander E."/>
            <person name="Langley C.H."/>
            <person name="Lapoint R."/>
            <person name="Lazzaro B.P."/>
            <person name="Lee S.J."/>
            <person name="Levesque L."/>
            <person name="Li R."/>
            <person name="Lin C.F."/>
            <person name="Lin M.F."/>
            <person name="Lindblad-Toh K."/>
            <person name="Llopart A."/>
            <person name="Long M."/>
            <person name="Low L."/>
            <person name="Lozovsky E."/>
            <person name="Lu J."/>
            <person name="Luo M."/>
            <person name="Machado C.A."/>
            <person name="Makalowski W."/>
            <person name="Marzo M."/>
            <person name="Matsuda M."/>
            <person name="Matzkin L."/>
            <person name="McAllister B."/>
            <person name="McBride C.S."/>
            <person name="McKernan B."/>
            <person name="McKernan K."/>
            <person name="Mendez-Lago M."/>
            <person name="Minx P."/>
            <person name="Mollenhauer M.U."/>
            <person name="Montooth K."/>
            <person name="Mount S.M."/>
            <person name="Mu X."/>
            <person name="Myers E."/>
            <person name="Negre B."/>
            <person name="Newfeld S."/>
            <person name="Nielsen R."/>
            <person name="Noor M.A."/>
            <person name="O'Grady P."/>
            <person name="Pachter L."/>
            <person name="Papaceit M."/>
            <person name="Parisi M.J."/>
            <person name="Parisi M."/>
            <person name="Parts L."/>
            <person name="Pedersen J.S."/>
            <person name="Pesole G."/>
            <person name="Phillippy A.M."/>
            <person name="Ponting C.P."/>
            <person name="Pop M."/>
            <person name="Porcelli D."/>
            <person name="Powell J.R."/>
            <person name="Prohaska S."/>
            <person name="Pruitt K."/>
            <person name="Puig M."/>
            <person name="Quesneville H."/>
            <person name="Ram K.R."/>
            <person name="Rand D."/>
            <person name="Rasmussen M.D."/>
            <person name="Reed L.K."/>
            <person name="Reenan R."/>
            <person name="Reily A."/>
            <person name="Remington K.A."/>
            <person name="Rieger T.T."/>
            <person name="Ritchie M.G."/>
            <person name="Robin C."/>
            <person name="Rogers Y.H."/>
            <person name="Rohde C."/>
            <person name="Rozas J."/>
            <person name="Rubenfield M.J."/>
            <person name="Ruiz A."/>
            <person name="Russo S."/>
            <person name="Salzberg S.L."/>
            <person name="Sanchez-Gracia A."/>
            <person name="Saranga D.J."/>
            <person name="Sato H."/>
            <person name="Schaeffer S.W."/>
            <person name="Schatz M.C."/>
            <person name="Schlenke T."/>
            <person name="Schwartz R."/>
            <person name="Segarra C."/>
            <person name="Singh R.S."/>
            <person name="Sirot L."/>
            <person name="Sirota M."/>
            <person name="Sisneros N.B."/>
            <person name="Smith C.D."/>
            <person name="Smith T.F."/>
            <person name="Spieth J."/>
            <person name="Stage D.E."/>
            <person name="Stark A."/>
            <person name="Stephan W."/>
            <person name="Strausberg R.L."/>
            <person name="Strempel S."/>
            <person name="Sturgill D."/>
            <person name="Sutton G."/>
            <person name="Sutton G.G."/>
            <person name="Tao W."/>
            <person name="Teichmann S."/>
            <person name="Tobari Y.N."/>
            <person name="Tomimura Y."/>
            <person name="Tsolas J.M."/>
            <person name="Valente V.L."/>
            <person name="Venter E."/>
            <person name="Venter J.C."/>
            <person name="Vicario S."/>
            <person name="Vieira F.G."/>
            <person name="Vilella A.J."/>
            <person name="Villasante A."/>
            <person name="Walenz B."/>
            <person name="Wang J."/>
            <person name="Wasserman M."/>
            <person name="Watts T."/>
            <person name="Wilson D."/>
            <person name="Wilson R.K."/>
            <person name="Wing R.A."/>
            <person name="Wolfner M.F."/>
            <person name="Wong A."/>
            <person name="Wong G.K."/>
            <person name="Wu C.I."/>
            <person name="Wu G."/>
            <person name="Yamamoto D."/>
            <person name="Yang H.P."/>
            <person name="Yang S.P."/>
            <person name="Yorke J.A."/>
            <person name="Yoshida K."/>
            <person name="Zdobnov E."/>
            <person name="Zhang P."/>
            <person name="Zhang Y."/>
            <person name="Zimin A.V."/>
            <person name="Baldwin J."/>
            <person name="Abdouelleil A."/>
            <person name="Abdulkadir J."/>
            <person name="Abebe A."/>
            <person name="Abera B."/>
            <person name="Abreu J."/>
            <person name="Acer S.C."/>
            <person name="Aftuck L."/>
            <person name="Alexander A."/>
            <person name="An P."/>
            <person name="Anderson E."/>
            <person name="Anderson S."/>
            <person name="Arachi H."/>
            <person name="Azer M."/>
            <person name="Bachantsang P."/>
            <person name="Barry A."/>
            <person name="Bayul T."/>
            <person name="Berlin A."/>
            <person name="Bessette D."/>
            <person name="Bloom T."/>
            <person name="Blye J."/>
            <person name="Boguslavskiy L."/>
            <person name="Bonnet C."/>
            <person name="Boukhgalter B."/>
            <person name="Bourzgui I."/>
            <person name="Brown A."/>
            <person name="Cahill P."/>
            <person name="Channer S."/>
            <person name="Cheshatsang Y."/>
            <person name="Chuda L."/>
            <person name="Citroen M."/>
            <person name="Collymore A."/>
            <person name="Cooke P."/>
            <person name="Costello M."/>
            <person name="D'Aco K."/>
            <person name="Daza R."/>
            <person name="De Haan G."/>
            <person name="DeGray S."/>
            <person name="DeMaso C."/>
            <person name="Dhargay N."/>
            <person name="Dooley K."/>
            <person name="Dooley E."/>
            <person name="Doricent M."/>
            <person name="Dorje P."/>
            <person name="Dorjee K."/>
            <person name="Dupes A."/>
            <person name="Elong R."/>
            <person name="Falk J."/>
            <person name="Farina A."/>
            <person name="Faro S."/>
            <person name="Ferguson D."/>
            <person name="Fisher S."/>
            <person name="Foley C.D."/>
            <person name="Franke A."/>
            <person name="Friedrich D."/>
            <person name="Gadbois L."/>
            <person name="Gearin G."/>
            <person name="Gearin C.R."/>
            <person name="Giannoukos G."/>
            <person name="Goode T."/>
            <person name="Graham J."/>
            <person name="Grandbois E."/>
            <person name="Grewal S."/>
            <person name="Gyaltsen K."/>
            <person name="Hafez N."/>
            <person name="Hagos B."/>
            <person name="Hall J."/>
            <person name="Henson C."/>
            <person name="Hollinger A."/>
            <person name="Honan T."/>
            <person name="Huard M.D."/>
            <person name="Hughes L."/>
            <person name="Hurhula B."/>
            <person name="Husby M.E."/>
            <person name="Kamat A."/>
            <person name="Kanga B."/>
            <person name="Kashin S."/>
            <person name="Khazanovich D."/>
            <person name="Kisner P."/>
            <person name="Lance K."/>
            <person name="Lara M."/>
            <person name="Lee W."/>
            <person name="Lennon N."/>
            <person name="Letendre F."/>
            <person name="LeVine R."/>
            <person name="Lipovsky A."/>
            <person name="Liu X."/>
            <person name="Liu J."/>
            <person name="Liu S."/>
            <person name="Lokyitsang T."/>
            <person name="Lokyitsang Y."/>
            <person name="Lubonja R."/>
            <person name="Lui A."/>
            <person name="MacDonald P."/>
            <person name="Magnisalis V."/>
            <person name="Maru K."/>
            <person name="Matthews C."/>
            <person name="McCusker W."/>
            <person name="McDonough S."/>
            <person name="Mehta T."/>
            <person name="Meldrim J."/>
            <person name="Meneus L."/>
            <person name="Mihai O."/>
            <person name="Mihalev A."/>
            <person name="Mihova T."/>
            <person name="Mittelman R."/>
            <person name="Mlenga V."/>
            <person name="Montmayeur A."/>
            <person name="Mulrain L."/>
            <person name="Navidi A."/>
            <person name="Naylor J."/>
            <person name="Negash T."/>
            <person name="Nguyen T."/>
            <person name="Nguyen N."/>
            <person name="Nicol R."/>
            <person name="Norbu C."/>
            <person name="Norbu N."/>
            <person name="Novod N."/>
            <person name="O'Neill B."/>
            <person name="Osman S."/>
            <person name="Markiewicz E."/>
            <person name="Oyono O.L."/>
            <person name="Patti C."/>
            <person name="Phunkhang P."/>
            <person name="Pierre F."/>
            <person name="Priest M."/>
            <person name="Raghuraman S."/>
            <person name="Rege F."/>
            <person name="Reyes R."/>
            <person name="Rise C."/>
            <person name="Rogov P."/>
            <person name="Ross K."/>
            <person name="Ryan E."/>
            <person name="Settipalli S."/>
            <person name="Shea T."/>
            <person name="Sherpa N."/>
            <person name="Shi L."/>
            <person name="Shih D."/>
            <person name="Sparrow T."/>
            <person name="Spaulding J."/>
            <person name="Stalker J."/>
            <person name="Stange-Thomann N."/>
            <person name="Stavropoulos S."/>
            <person name="Stone C."/>
            <person name="Strader C."/>
            <person name="Tesfaye S."/>
            <person name="Thomson T."/>
            <person name="Thoulutsang Y."/>
            <person name="Thoulutsang D."/>
            <person name="Topham K."/>
            <person name="Topping I."/>
            <person name="Tsamla T."/>
            <person name="Vassiliev H."/>
            <person name="Vo A."/>
            <person name="Wangchuk T."/>
            <person name="Wangdi T."/>
            <person name="Weiand M."/>
            <person name="Wilkinson J."/>
            <person name="Wilson A."/>
            <person name="Yadav S."/>
            <person name="Young G."/>
            <person name="Yu Q."/>
            <person name="Zembek L."/>
            <person name="Zhong D."/>
            <person name="Zimmer A."/>
            <person name="Zwirko Z."/>
            <person name="Jaffe D.B."/>
            <person name="Alvarez P."/>
            <person name="Brockman W."/>
            <person name="Butler J."/>
            <person name="Chin C."/>
            <person name="Gnerre S."/>
            <person name="Grabherr M."/>
            <person name="Kleber M."/>
            <person name="Mauceli E."/>
            <person name="MacCallum I."/>
        </authorList>
    </citation>
    <scope>NUCLEOTIDE SEQUENCE [LARGE SCALE GENOMIC DNA]</scope>
    <source>
        <strain evidence="21">Tucson 14030-0811.24</strain>
    </source>
</reference>
<feature type="active site" description="Proton donor/acceptor" evidence="16">
    <location>
        <position position="426"/>
    </location>
</feature>
<comment type="similarity">
    <text evidence="4 18">Belongs to the glycosyltransferase 43 family.</text>
</comment>
<sequence length="487" mass="54028">MKTLYTGIGHSNSSSSSNNSNKMALGKSIKMYLTIFIATTCIYMVLYQYHMSRQPLASNDVVKHQDKTSSSYIASYWWAPMSLLSAVNNNSNNNINNNNDNIMNLTINKTTRTTLEQIQKDNGRSIITVSLAVPTDSRQSTSAAAATTATIATTTTTAAVANVAAVVTTTTTTTKTKTLATTAAATQTKIKLRNGQSYRPINKAGHNPMRPTTISTTTTTTISSSRTTRPTFLAISDPPPLYIITPTYRRPEQLAELTRLGYTLKHVVNLLWLVIEDANKTNPLVAHTLDRIGVPYEYLVAPMPEEYKATKRAKPRGVSNRNRGLDYLRANASEGVLYFADDDNTYDISIFEQMRYIQKVGMWPVGLVTKTGVSSPIIRNGKLDGYYDGWIGGRKYPVDMAGFAVSVKFLHERPHAKMPFKPGYEEDGFLRSLGPLANAEIELLADQCRDILTWHTQTKKNPPASPVNFTRYGQTNLEFIEKLLVRP</sequence>
<evidence type="ECO:0000313" key="21">
    <source>
        <dbReference type="Proteomes" id="UP000007798"/>
    </source>
</evidence>
<dbReference type="AlphaFoldDB" id="B4N5C9"/>
<dbReference type="Pfam" id="PF03360">
    <property type="entry name" value="Glyco_transf_43"/>
    <property type="match status" value="1"/>
</dbReference>
<evidence type="ECO:0000256" key="4">
    <source>
        <dbReference type="ARBA" id="ARBA00007706"/>
    </source>
</evidence>
<dbReference type="Gene3D" id="3.90.550.10">
    <property type="entry name" value="Spore Coat Polysaccharide Biosynthesis Protein SpsA, Chain A"/>
    <property type="match status" value="1"/>
</dbReference>
<feature type="region of interest" description="Disordered" evidence="19">
    <location>
        <begin position="1"/>
        <end position="20"/>
    </location>
</feature>
<dbReference type="GO" id="GO:0005975">
    <property type="term" value="P:carbohydrate metabolic process"/>
    <property type="evidence" value="ECO:0007669"/>
    <property type="project" value="TreeGrafter"/>
</dbReference>
<evidence type="ECO:0000256" key="17">
    <source>
        <dbReference type="PIRSR" id="PIRSR605027-3"/>
    </source>
</evidence>
<evidence type="ECO:0000256" key="15">
    <source>
        <dbReference type="ARBA" id="ARBA00047979"/>
    </source>
</evidence>
<dbReference type="FunFam" id="3.90.550.10:FF:000044">
    <property type="entry name" value="Galactosylgalactosylxylosylprotein 3-beta-glucuronosyltransferase"/>
    <property type="match status" value="1"/>
</dbReference>
<proteinExistence type="inferred from homology"/>
<dbReference type="GO" id="GO:0046872">
    <property type="term" value="F:metal ion binding"/>
    <property type="evidence" value="ECO:0007669"/>
    <property type="project" value="UniProtKB-KW"/>
</dbReference>
<comment type="catalytic activity">
    <reaction evidence="15 18">
        <text>3-O-(beta-D-galactosyl-(1-&gt;3)-beta-D-galactosyl-(1-&gt;4)-beta-D-xylosyl)-L-seryl-[protein] + UDP-alpha-D-glucuronate = 3-O-(beta-D-GlcA-(1-&gt;3)-beta-D-Gal-(1-&gt;3)-beta-D-Gal-(1-&gt;4)-beta-D-Xyl)-L-seryl-[protein] + UDP + H(+)</text>
        <dbReference type="Rhea" id="RHEA:24168"/>
        <dbReference type="Rhea" id="RHEA-COMP:12571"/>
        <dbReference type="Rhea" id="RHEA-COMP:12573"/>
        <dbReference type="ChEBI" id="CHEBI:15378"/>
        <dbReference type="ChEBI" id="CHEBI:58052"/>
        <dbReference type="ChEBI" id="CHEBI:58223"/>
        <dbReference type="ChEBI" id="CHEBI:132090"/>
        <dbReference type="ChEBI" id="CHEBI:132093"/>
        <dbReference type="EC" id="2.4.1.135"/>
    </reaction>
</comment>
<comment type="subcellular location">
    <subcellularLocation>
        <location evidence="2 18">Golgi apparatus membrane</location>
        <topology evidence="2 18">Single-pass type II membrane protein</topology>
    </subcellularLocation>
</comment>
<dbReference type="SUPFAM" id="SSF53448">
    <property type="entry name" value="Nucleotide-diphospho-sugar transferases"/>
    <property type="match status" value="1"/>
</dbReference>
<organism evidence="21">
    <name type="scientific">Drosophila willistoni</name>
    <name type="common">Fruit fly</name>
    <dbReference type="NCBI Taxonomy" id="7260"/>
    <lineage>
        <taxon>Eukaryota</taxon>
        <taxon>Metazoa</taxon>
        <taxon>Ecdysozoa</taxon>
        <taxon>Arthropoda</taxon>
        <taxon>Hexapoda</taxon>
        <taxon>Insecta</taxon>
        <taxon>Pterygota</taxon>
        <taxon>Neoptera</taxon>
        <taxon>Endopterygota</taxon>
        <taxon>Diptera</taxon>
        <taxon>Brachycera</taxon>
        <taxon>Muscomorpha</taxon>
        <taxon>Ephydroidea</taxon>
        <taxon>Drosophilidae</taxon>
        <taxon>Drosophila</taxon>
        <taxon>Sophophora</taxon>
    </lineage>
</organism>
<dbReference type="EC" id="2.4.1.135" evidence="5 18"/>
<evidence type="ECO:0000256" key="10">
    <source>
        <dbReference type="ARBA" id="ARBA00022989"/>
    </source>
</evidence>
<dbReference type="PANTHER" id="PTHR10896">
    <property type="entry name" value="GALACTOSYLGALACTOSYLXYLOSYLPROTEIN 3-BETA-GLUCURONOSYLTRANSFERASE BETA-1,3-GLUCURONYLTRANSFERASE"/>
    <property type="match status" value="1"/>
</dbReference>
<protein>
    <recommendedName>
        <fullName evidence="5 18">Galactosylgalactosylxylosylprotein 3-beta-glucuronosyltransferase</fullName>
        <ecNumber evidence="5 18">2.4.1.135</ecNumber>
    </recommendedName>
</protein>
<dbReference type="OrthoDB" id="675023at2759"/>
<evidence type="ECO:0000256" key="5">
    <source>
        <dbReference type="ARBA" id="ARBA00012641"/>
    </source>
</evidence>
<dbReference type="PhylomeDB" id="B4N5C9"/>
<dbReference type="UniPathway" id="UPA00378"/>
<comment type="cofactor">
    <cofactor evidence="1 17 18">
        <name>Mn(2+)</name>
        <dbReference type="ChEBI" id="CHEBI:29035"/>
    </cofactor>
</comment>
<name>B4N5C9_DROWI</name>
<keyword evidence="8 17" id="KW-0479">Metal-binding</keyword>
<dbReference type="eggNOG" id="KOG1476">
    <property type="taxonomic scope" value="Eukaryota"/>
</dbReference>
<evidence type="ECO:0000256" key="13">
    <source>
        <dbReference type="ARBA" id="ARBA00023180"/>
    </source>
</evidence>
<dbReference type="Proteomes" id="UP000007798">
    <property type="component" value="Unassembled WGS sequence"/>
</dbReference>
<feature type="compositionally biased region" description="Low complexity" evidence="19">
    <location>
        <begin position="11"/>
        <end position="20"/>
    </location>
</feature>
<dbReference type="HOGENOM" id="CLU_045177_3_2_1"/>
<keyword evidence="9 18" id="KW-0735">Signal-anchor</keyword>
<dbReference type="STRING" id="7260.B4N5C9"/>
<feature type="compositionally biased region" description="Low complexity" evidence="19">
    <location>
        <begin position="211"/>
        <end position="227"/>
    </location>
</feature>
<keyword evidence="21" id="KW-1185">Reference proteome</keyword>
<dbReference type="KEGG" id="dwi:6645921"/>
<accession>B4N5C9</accession>
<evidence type="ECO:0000256" key="6">
    <source>
        <dbReference type="ARBA" id="ARBA00022679"/>
    </source>
</evidence>
<dbReference type="SMR" id="B4N5C9"/>
<evidence type="ECO:0000256" key="9">
    <source>
        <dbReference type="ARBA" id="ARBA00022968"/>
    </source>
</evidence>
<evidence type="ECO:0000256" key="8">
    <source>
        <dbReference type="ARBA" id="ARBA00022723"/>
    </source>
</evidence>